<dbReference type="Proteomes" id="UP000886865">
    <property type="component" value="Unassembled WGS sequence"/>
</dbReference>
<evidence type="ECO:0000256" key="6">
    <source>
        <dbReference type="ARBA" id="ARBA00023125"/>
    </source>
</evidence>
<keyword evidence="2 11" id="KW-0547">Nucleotide-binding</keyword>
<feature type="binding site" evidence="11">
    <location>
        <begin position="646"/>
        <end position="653"/>
    </location>
    <ligand>
        <name>ATP</name>
        <dbReference type="ChEBI" id="CHEBI:30616"/>
    </ligand>
</feature>
<evidence type="ECO:0000256" key="8">
    <source>
        <dbReference type="ARBA" id="ARBA00034617"/>
    </source>
</evidence>
<dbReference type="Pfam" id="PF13361">
    <property type="entry name" value="UvrD_C"/>
    <property type="match status" value="2"/>
</dbReference>
<name>A0A9D1JXY7_9BACT</name>
<evidence type="ECO:0000256" key="3">
    <source>
        <dbReference type="ARBA" id="ARBA00022801"/>
    </source>
</evidence>
<dbReference type="Gene3D" id="3.40.50.300">
    <property type="entry name" value="P-loop containing nucleotide triphosphate hydrolases"/>
    <property type="match status" value="3"/>
</dbReference>
<evidence type="ECO:0000259" key="12">
    <source>
        <dbReference type="PROSITE" id="PS51198"/>
    </source>
</evidence>
<dbReference type="EC" id="5.6.2.4" evidence="9"/>
<evidence type="ECO:0000256" key="9">
    <source>
        <dbReference type="ARBA" id="ARBA00034808"/>
    </source>
</evidence>
<keyword evidence="7" id="KW-0413">Isomerase</keyword>
<sequence length="1255" mass="146598">MIFYSTINSNKTDILVEKFFNLVNLGAKPEEILVLVQNGRKKKNFTEKIKNKSQTGNIGNLNVFSFFGLTRNFLEKNWALVENNIKNPNSTVFAHLCGLEVSQYIFKNCIKEVEFKGYNSKVNLLHQLLRRYSLIVQNALNQDEIKKREKVLNESYANEAREAINLYKLKTLEFRAFDYLRQVNIFEYLYKNTKNPYRYVILDDGDEITPVVFEYLKYIKDEIREFFIAQDPLGSSRLGYLSATIVDFEKFLEQKPIDLRENSEKLKIAKRVFDCVKNKKVFCEKNTIVKSFIRRDEMIFNTVEEIKTLIKNGVKPSDIAVVTPLTDDYLRFCFKKIKQDVFFLSGSEKLNQNPLVSTVIEILKLANIVDTYLSPFVLKSIFIEILKLTPSEAIELTQLYREANYLYRKPVKEFLKEQKNEKIGDFLEFCEKIKEQNLSGQLFEICNKYVEKNIENQSSILKLNKLAKQINDFEEVFENGFEKINLIEQLQNTIISENPLSEDEIPQSSIIVASAQKLIDNEINVKHLFLLDCSNSDWIKQDIGMLYNSWVFQKNWNKSTFEPNDNLELTLDRTARILYKLFLCSDEKIYVYSSIYDTLGVENFGATDKFFKSEQNIKTNLAKKITPRDDQRPVLEYKSGKMAVSAVAGSGKTTIMLALILKLLEGDVIENLKSENIFVLTFMESAARNFRERIKQNYPNMVELPQISTIHGLALKILKENNNYAFLNIDNDFEIIDEIKRRELIMTSVVNSGLDYDKTELYERAISDFKNSLVQLEKVKSPSFKRIYSSYNNFMKENNFLDYDDLLTYALKLLKSNSDVRNYYQNMCRVIIEDEAQDSSPIQQELITVLGEKYGNIIRCGDVNQAITATFSNSDVRGFKKFIKENYNVEMNKSQRCGLKIIELANKTIDEAHKFAPEAFLNIKMQPVEGKNPTNTDGVEFKVFEKSEDEKNYIVSEIKKIKNEHPDKSIGILLRSNWQVLKWGEFLEGKNIKYEKTTDTLNNNAVFRVVLAVFNFINDTRNKKNIKKSIETMLEIEQYQDEREILVEIEEKDFLCDYFSKYSLWWDLRYFLLKSTTNPLELIFEIGDYYFKNTLEFANISMVYSIAEKILKSYNSFEEMTNRLNEISERANKSVKFFTKDEEKTDAIRIMTMHKAKGDEFDFVFIPELNSENMGLKLDDIKLKKNTELIESLKPNPKDSETLKQEILEENYRLLYVGITRAKTKLLLSCAKTYKIFKKEKSIEPSEIFNIKEAR</sequence>
<dbReference type="InterPro" id="IPR000212">
    <property type="entry name" value="DNA_helicase_UvrD/REP"/>
</dbReference>
<dbReference type="GO" id="GO:0016787">
    <property type="term" value="F:hydrolase activity"/>
    <property type="evidence" value="ECO:0007669"/>
    <property type="project" value="UniProtKB-UniRule"/>
</dbReference>
<dbReference type="GO" id="GO:0000725">
    <property type="term" value="P:recombinational repair"/>
    <property type="evidence" value="ECO:0007669"/>
    <property type="project" value="TreeGrafter"/>
</dbReference>
<dbReference type="PROSITE" id="PS51198">
    <property type="entry name" value="UVRD_HELICASE_ATP_BIND"/>
    <property type="match status" value="1"/>
</dbReference>
<dbReference type="InterPro" id="IPR013986">
    <property type="entry name" value="DExx_box_DNA_helicase_dom_sf"/>
</dbReference>
<keyword evidence="6" id="KW-0238">DNA-binding</keyword>
<feature type="domain" description="UvrD-like helicase C-terminal" evidence="13">
    <location>
        <begin position="899"/>
        <end position="1158"/>
    </location>
</feature>
<evidence type="ECO:0000256" key="10">
    <source>
        <dbReference type="ARBA" id="ARBA00048988"/>
    </source>
</evidence>
<dbReference type="Gene3D" id="1.10.486.10">
    <property type="entry name" value="PCRA, domain 4"/>
    <property type="match status" value="1"/>
</dbReference>
<dbReference type="Gene3D" id="1.10.10.160">
    <property type="match status" value="2"/>
</dbReference>
<dbReference type="InterPro" id="IPR027417">
    <property type="entry name" value="P-loop_NTPase"/>
</dbReference>
<dbReference type="AlphaFoldDB" id="A0A9D1JXY7"/>
<dbReference type="PROSITE" id="PS51217">
    <property type="entry name" value="UVRD_HELICASE_CTER"/>
    <property type="match status" value="1"/>
</dbReference>
<reference evidence="14" key="2">
    <citation type="journal article" date="2021" name="PeerJ">
        <title>Extensive microbial diversity within the chicken gut microbiome revealed by metagenomics and culture.</title>
        <authorList>
            <person name="Gilroy R."/>
            <person name="Ravi A."/>
            <person name="Getino M."/>
            <person name="Pursley I."/>
            <person name="Horton D.L."/>
            <person name="Alikhan N.F."/>
            <person name="Baker D."/>
            <person name="Gharbi K."/>
            <person name="Hall N."/>
            <person name="Watson M."/>
            <person name="Adriaenssens E.M."/>
            <person name="Foster-Nyarko E."/>
            <person name="Jarju S."/>
            <person name="Secka A."/>
            <person name="Antonio M."/>
            <person name="Oren A."/>
            <person name="Chaudhuri R.R."/>
            <person name="La Ragione R."/>
            <person name="Hildebrand F."/>
            <person name="Pallen M.J."/>
        </authorList>
    </citation>
    <scope>NUCLEOTIDE SEQUENCE</scope>
    <source>
        <strain evidence="14">CHK152-2871</strain>
    </source>
</reference>
<dbReference type="GO" id="GO:0003677">
    <property type="term" value="F:DNA binding"/>
    <property type="evidence" value="ECO:0007669"/>
    <property type="project" value="UniProtKB-KW"/>
</dbReference>
<keyword evidence="5 11" id="KW-0067">ATP-binding</keyword>
<evidence type="ECO:0000256" key="11">
    <source>
        <dbReference type="PROSITE-ProRule" id="PRU00560"/>
    </source>
</evidence>
<comment type="caution">
    <text evidence="14">The sequence shown here is derived from an EMBL/GenBank/DDBJ whole genome shotgun (WGS) entry which is preliminary data.</text>
</comment>
<dbReference type="InterPro" id="IPR014016">
    <property type="entry name" value="UvrD-like_ATP-bd"/>
</dbReference>
<dbReference type="CDD" id="cd17932">
    <property type="entry name" value="DEXQc_UvrD"/>
    <property type="match status" value="1"/>
</dbReference>
<gene>
    <name evidence="14" type="ORF">IAA86_08255</name>
</gene>
<evidence type="ECO:0000256" key="2">
    <source>
        <dbReference type="ARBA" id="ARBA00022741"/>
    </source>
</evidence>
<comment type="catalytic activity">
    <reaction evidence="10">
        <text>ATP + H2O = ADP + phosphate + H(+)</text>
        <dbReference type="Rhea" id="RHEA:13065"/>
        <dbReference type="ChEBI" id="CHEBI:15377"/>
        <dbReference type="ChEBI" id="CHEBI:15378"/>
        <dbReference type="ChEBI" id="CHEBI:30616"/>
        <dbReference type="ChEBI" id="CHEBI:43474"/>
        <dbReference type="ChEBI" id="CHEBI:456216"/>
        <dbReference type="EC" id="5.6.2.4"/>
    </reaction>
</comment>
<dbReference type="GO" id="GO:0043138">
    <property type="term" value="F:3'-5' DNA helicase activity"/>
    <property type="evidence" value="ECO:0007669"/>
    <property type="project" value="UniProtKB-EC"/>
</dbReference>
<proteinExistence type="inferred from homology"/>
<accession>A0A9D1JXY7</accession>
<dbReference type="GO" id="GO:0005524">
    <property type="term" value="F:ATP binding"/>
    <property type="evidence" value="ECO:0007669"/>
    <property type="project" value="UniProtKB-UniRule"/>
</dbReference>
<evidence type="ECO:0000256" key="7">
    <source>
        <dbReference type="ARBA" id="ARBA00023235"/>
    </source>
</evidence>
<dbReference type="PANTHER" id="PTHR11070">
    <property type="entry name" value="UVRD / RECB / PCRA DNA HELICASE FAMILY MEMBER"/>
    <property type="match status" value="1"/>
</dbReference>
<organism evidence="14 15">
    <name type="scientific">Candidatus Galligastranaerophilus intestinavium</name>
    <dbReference type="NCBI Taxonomy" id="2840836"/>
    <lineage>
        <taxon>Bacteria</taxon>
        <taxon>Candidatus Galligastranaerophilus</taxon>
    </lineage>
</organism>
<comment type="catalytic activity">
    <reaction evidence="8">
        <text>Couples ATP hydrolysis with the unwinding of duplex DNA by translocating in the 3'-5' direction.</text>
        <dbReference type="EC" id="5.6.2.4"/>
    </reaction>
</comment>
<dbReference type="PANTHER" id="PTHR11070:SF2">
    <property type="entry name" value="ATP-DEPENDENT DNA HELICASE SRS2"/>
    <property type="match status" value="1"/>
</dbReference>
<dbReference type="Pfam" id="PF00580">
    <property type="entry name" value="UvrD-helicase"/>
    <property type="match status" value="2"/>
</dbReference>
<keyword evidence="3 11" id="KW-0378">Hydrolase</keyword>
<evidence type="ECO:0000259" key="13">
    <source>
        <dbReference type="PROSITE" id="PS51217"/>
    </source>
</evidence>
<evidence type="ECO:0000313" key="14">
    <source>
        <dbReference type="EMBL" id="HIS74994.1"/>
    </source>
</evidence>
<evidence type="ECO:0000256" key="4">
    <source>
        <dbReference type="ARBA" id="ARBA00022806"/>
    </source>
</evidence>
<keyword evidence="4 11" id="KW-0347">Helicase</keyword>
<feature type="domain" description="UvrD-like helicase ATP-binding" evidence="12">
    <location>
        <begin position="625"/>
        <end position="898"/>
    </location>
</feature>
<evidence type="ECO:0000313" key="15">
    <source>
        <dbReference type="Proteomes" id="UP000886865"/>
    </source>
</evidence>
<evidence type="ECO:0000256" key="1">
    <source>
        <dbReference type="ARBA" id="ARBA00009922"/>
    </source>
</evidence>
<dbReference type="InterPro" id="IPR014017">
    <property type="entry name" value="DNA_helicase_UvrD-like_C"/>
</dbReference>
<evidence type="ECO:0000256" key="5">
    <source>
        <dbReference type="ARBA" id="ARBA00022840"/>
    </source>
</evidence>
<dbReference type="EMBL" id="DVJQ01000071">
    <property type="protein sequence ID" value="HIS74994.1"/>
    <property type="molecule type" value="Genomic_DNA"/>
</dbReference>
<comment type="similarity">
    <text evidence="1">Belongs to the helicase family. UvrD subfamily.</text>
</comment>
<dbReference type="SUPFAM" id="SSF52540">
    <property type="entry name" value="P-loop containing nucleoside triphosphate hydrolases"/>
    <property type="match status" value="2"/>
</dbReference>
<protein>
    <recommendedName>
        <fullName evidence="9">DNA 3'-5' helicase</fullName>
        <ecNumber evidence="9">5.6.2.4</ecNumber>
    </recommendedName>
</protein>
<reference evidence="14" key="1">
    <citation type="submission" date="2020-10" db="EMBL/GenBank/DDBJ databases">
        <authorList>
            <person name="Gilroy R."/>
        </authorList>
    </citation>
    <scope>NUCLEOTIDE SEQUENCE</scope>
    <source>
        <strain evidence="14">CHK152-2871</strain>
    </source>
</reference>